<sequence length="384" mass="37754">MVRPRRLRPSFALVVLVLVVPALLVTPGAVAGFGGGDAAPSGVDEVAGAAPDDTTALGTTVVVPAGETTSGSITASGSRVVVAGRHEGDLKLYGGTVLVAGNVTGDVQAFGATVRVTGTVGGSLVAYGGSVELADSGRVEALFNTGGSRVLLDGTVNSSVQATGGRVILGESASVARAMTYDARLVDRGGSVAGGISQTNRFLGPLGTLLRGLRFLPVLAPLLGLVAGLAGRRWLPATTTDLSDRLAEHPRRSLLSGLGGLLGAGVLAGLLVVSVVGLPLVVVFVCLAGLGGLLGLAVTQSAVGRVVVRQVGIDRVAGVGVDSLGLLVGAGVGLLVGVAVVVGGGLLSVGGLGLLTVASVGGIGTVVARVRETDDYPTLTSRFG</sequence>
<feature type="transmembrane region" description="Helical" evidence="1">
    <location>
        <begin position="255"/>
        <end position="276"/>
    </location>
</feature>
<evidence type="ECO:0000313" key="3">
    <source>
        <dbReference type="Proteomes" id="UP001596201"/>
    </source>
</evidence>
<name>A0ABD5RA91_9EURY</name>
<comment type="caution">
    <text evidence="2">The sequence shown here is derived from an EMBL/GenBank/DDBJ whole genome shotgun (WGS) entry which is preliminary data.</text>
</comment>
<accession>A0ABD5RA91</accession>
<dbReference type="RefSeq" id="WP_227228048.1">
    <property type="nucleotide sequence ID" value="NZ_JAJCVJ010000001.1"/>
</dbReference>
<feature type="transmembrane region" description="Helical" evidence="1">
    <location>
        <begin position="282"/>
        <end position="303"/>
    </location>
</feature>
<keyword evidence="3" id="KW-1185">Reference proteome</keyword>
<reference evidence="2 3" key="1">
    <citation type="journal article" date="2019" name="Int. J. Syst. Evol. Microbiol.">
        <title>The Global Catalogue of Microorganisms (GCM) 10K type strain sequencing project: providing services to taxonomists for standard genome sequencing and annotation.</title>
        <authorList>
            <consortium name="The Broad Institute Genomics Platform"/>
            <consortium name="The Broad Institute Genome Sequencing Center for Infectious Disease"/>
            <person name="Wu L."/>
            <person name="Ma J."/>
        </authorList>
    </citation>
    <scope>NUCLEOTIDE SEQUENCE [LARGE SCALE GENOMIC DNA]</scope>
    <source>
        <strain evidence="2 3">CGMCC 1.12237</strain>
    </source>
</reference>
<protein>
    <recommendedName>
        <fullName evidence="4">Protein CcmA, bactofilin family</fullName>
    </recommendedName>
</protein>
<evidence type="ECO:0008006" key="4">
    <source>
        <dbReference type="Google" id="ProtNLM"/>
    </source>
</evidence>
<keyword evidence="1" id="KW-0472">Membrane</keyword>
<gene>
    <name evidence="2" type="ORF">ACFPJ5_06645</name>
</gene>
<organism evidence="2 3">
    <name type="scientific">Salinirubrum litoreum</name>
    <dbReference type="NCBI Taxonomy" id="1126234"/>
    <lineage>
        <taxon>Archaea</taxon>
        <taxon>Methanobacteriati</taxon>
        <taxon>Methanobacteriota</taxon>
        <taxon>Stenosarchaea group</taxon>
        <taxon>Halobacteria</taxon>
        <taxon>Halobacteriales</taxon>
        <taxon>Haloferacaceae</taxon>
        <taxon>Salinirubrum</taxon>
    </lineage>
</organism>
<feature type="transmembrane region" description="Helical" evidence="1">
    <location>
        <begin position="352"/>
        <end position="370"/>
    </location>
</feature>
<proteinExistence type="predicted"/>
<evidence type="ECO:0000256" key="1">
    <source>
        <dbReference type="SAM" id="Phobius"/>
    </source>
</evidence>
<evidence type="ECO:0000313" key="2">
    <source>
        <dbReference type="EMBL" id="MFC5366612.1"/>
    </source>
</evidence>
<dbReference type="EMBL" id="JBHSKX010000001">
    <property type="protein sequence ID" value="MFC5366612.1"/>
    <property type="molecule type" value="Genomic_DNA"/>
</dbReference>
<keyword evidence="1" id="KW-0812">Transmembrane</keyword>
<feature type="transmembrane region" description="Helical" evidence="1">
    <location>
        <begin position="324"/>
        <end position="346"/>
    </location>
</feature>
<keyword evidence="1" id="KW-1133">Transmembrane helix</keyword>
<dbReference type="AlphaFoldDB" id="A0ABD5RA91"/>
<feature type="transmembrane region" description="Helical" evidence="1">
    <location>
        <begin position="215"/>
        <end position="235"/>
    </location>
</feature>
<dbReference type="Proteomes" id="UP001596201">
    <property type="component" value="Unassembled WGS sequence"/>
</dbReference>